<proteinExistence type="predicted"/>
<gene>
    <name evidence="1" type="ORF">CPT_Saba_052</name>
</gene>
<dbReference type="EMBL" id="MN062188">
    <property type="protein sequence ID" value="QEG09425.1"/>
    <property type="molecule type" value="Genomic_DNA"/>
</dbReference>
<evidence type="ECO:0000313" key="1">
    <source>
        <dbReference type="EMBL" id="QEG09425.1"/>
    </source>
</evidence>
<reference evidence="2" key="1">
    <citation type="submission" date="2019-06" db="EMBL/GenBank/DDBJ databases">
        <title>The Complete Genome of Proteus mirabilis Siphophage Saba.</title>
        <authorList>
            <person name="Nyugen J."/>
            <person name="Harb L."/>
            <person name="Moreland R."/>
            <person name="Liu M."/>
            <person name="Ramsey J."/>
        </authorList>
    </citation>
    <scope>NUCLEOTIDE SEQUENCE [LARGE SCALE GENOMIC DNA]</scope>
</reference>
<evidence type="ECO:0000313" key="2">
    <source>
        <dbReference type="Proteomes" id="UP000322840"/>
    </source>
</evidence>
<name>A0A5B9N9F2_9CAUD</name>
<dbReference type="Proteomes" id="UP000322840">
    <property type="component" value="Segment"/>
</dbReference>
<organism evidence="1 2">
    <name type="scientific">Proteus phage Saba</name>
    <dbReference type="NCBI Taxonomy" id="2596672"/>
    <lineage>
        <taxon>Viruses</taxon>
        <taxon>Duplodnaviria</taxon>
        <taxon>Heunggongvirae</taxon>
        <taxon>Uroviricota</taxon>
        <taxon>Caudoviricetes</taxon>
        <taxon>Casjensviridae</taxon>
        <taxon>Cenphatecvirus</taxon>
        <taxon>Cenphatecvirus saba</taxon>
    </lineage>
</organism>
<accession>A0A5B9N9F2</accession>
<protein>
    <submittedName>
        <fullName evidence="1">Distal tail protein</fullName>
    </submittedName>
</protein>
<keyword evidence="2" id="KW-1185">Reference proteome</keyword>
<sequence>MALTGIRPLKETNREGLAPIQSAALSGAYQIFVQDEYEKPDANRKYYASRWQRLEAGEYTVRIIMKGYGGLSLEGNTIFDNVSNGGVWTTPATEKFTIRENAVLKLDLWYVADSSNESAYVIYEIRDAAGGLVDVSRANEFIGDLAPVDEADLPPRPPYISDKRLNLPVFLLRPNRKDGVAERLSWLTDVLESYFFFQAEDGIRDQPRQSLDASFTSHGNNRNILDAFLSGVGQNVCLVPLWYDEETIENDLPVSSVDIFGDFKDVEVRINDVVLIRSPHDIFEYEVNVVKSYNDTQIELATGLQNSYPSGSTVTPLRQARVNLSAGVTSLTNRVMTTQLSFEMIDNPTIIAKWDTPSYARTGLRVFDMNPNYREISFTYDTMAQMFDPQIGKTSFAYPGGQSKQWERMGFHIHGRAEMRKFKAFLQEVGGKWKSFHVPTLRDEFELAEDIRANDGALRVIPSGYSLYGQGEQNGRKDIVIELYSGEKIFNTIISSRTMKGVEWLFLSETLPNISKSEVYRVSFMPESRLDIDSVEFRRVTDSRGVSTVTLVFVNIPRGRKV</sequence>